<feature type="coiled-coil region" evidence="8">
    <location>
        <begin position="143"/>
        <end position="177"/>
    </location>
</feature>
<feature type="compositionally biased region" description="Polar residues" evidence="9">
    <location>
        <begin position="793"/>
        <end position="828"/>
    </location>
</feature>
<feature type="compositionally biased region" description="Polar residues" evidence="9">
    <location>
        <begin position="182"/>
        <end position="195"/>
    </location>
</feature>
<dbReference type="SUPFAM" id="SSF57701">
    <property type="entry name" value="Zn2/Cys6 DNA-binding domain"/>
    <property type="match status" value="1"/>
</dbReference>
<dbReference type="GO" id="GO:0005634">
    <property type="term" value="C:nucleus"/>
    <property type="evidence" value="ECO:0007669"/>
    <property type="project" value="UniProtKB-SubCell"/>
</dbReference>
<dbReference type="CDD" id="cd12148">
    <property type="entry name" value="fungal_TF_MHR"/>
    <property type="match status" value="1"/>
</dbReference>
<dbReference type="GO" id="GO:0008270">
    <property type="term" value="F:zinc ion binding"/>
    <property type="evidence" value="ECO:0007669"/>
    <property type="project" value="InterPro"/>
</dbReference>
<feature type="compositionally biased region" description="Polar residues" evidence="9">
    <location>
        <begin position="769"/>
        <end position="785"/>
    </location>
</feature>
<feature type="domain" description="Zn(2)-C6 fungal-type" evidence="10">
    <location>
        <begin position="99"/>
        <end position="129"/>
    </location>
</feature>
<name>A0A9N9PUY6_9HELO</name>
<dbReference type="InterPro" id="IPR036864">
    <property type="entry name" value="Zn2-C6_fun-type_DNA-bd_sf"/>
</dbReference>
<dbReference type="Proteomes" id="UP000696280">
    <property type="component" value="Unassembled WGS sequence"/>
</dbReference>
<evidence type="ECO:0000256" key="8">
    <source>
        <dbReference type="SAM" id="Coils"/>
    </source>
</evidence>
<evidence type="ECO:0000259" key="10">
    <source>
        <dbReference type="PROSITE" id="PS50048"/>
    </source>
</evidence>
<dbReference type="PROSITE" id="PS00463">
    <property type="entry name" value="ZN2_CY6_FUNGAL_1"/>
    <property type="match status" value="1"/>
</dbReference>
<comment type="subcellular location">
    <subcellularLocation>
        <location evidence="1">Nucleus</location>
    </subcellularLocation>
</comment>
<keyword evidence="12" id="KW-1185">Reference proteome</keyword>
<sequence>MNLEPPTQHLFFLDINRTFEPKTHREEYVLATNEESLHRQNPVDAAVSLTKPTSGRATAFNRGTAFASQAIRDSANMPGILPMKVIKVGQSAQSRIAQACDRCRSKKIRCDGIRPCCSQCSNVGFECKTSDKLSRRAFPRGYTESLEERVRNLESEVRELKDLLDEKDEKIDMLSRMHSNRRPSMSTASASSPLTEMSKESSPPKDDVFRVQASPLLLGAENSDSYFMGASSGRAFVDSFKRRIQESGKSLTGFNTEAFLNIQGDTTSLSQLTAPKSSTIPPRLFSDRCVNVFFQEWAPLFPVLHRPSFLRLYEDYISNADQTKDPHKLAQLHLVFGISGLSSDVPDKEQIALCEYQWRSSLEIVLMDSSLATLQCLVLALIYCINKADYSRLQHYKGIAVGLSHRLGLHQSQKRFSFGALTIETRKKVFWTLYTIDCFSAALLGLPKLLKEEDIHAEYPSDTDDEYVTEKGFQPTLPGEYTKISSALALFRVSRILSKVLDQNYPAAATHELSLQSLMLLDAELNEWSEKLPTHLKLTFVQDKPSTDITGSRSALLSLAYYYTRTLIHRPAVGSSLASKSSPSVISLAESSKHIIQILQLLEERSMTFSFCLNKNEMLTLCGLSLLYQGLDLKTDGKLMQDSQRLVGIVIRYLEKADAPGAADFKKLALSITNVDLNTISLQGASPSSLPAPKLLKSPKQQIRPQVMRHATACMSETDLLSQQEKLRRATLPSLAMQRPENYSPRARTSLDSARSDSPIPRREYRGTLPQQQTALQPRQMSNVKPPNLDYLSLSNTPAPSHPQSPNELRAHQSSQTVHAPIFSNTPPFNNPKPATAQPTEWEVLLGSLDGGQTNLYDAIYGGPALSLTETSQSNYGDSGWSPDSAWDLTLNMNDFSSGPGPARSVLSFSEESLSSEDLSASELGLGRHLEYSHQGLLAHSISPRDGYLVDHLDGGFGL</sequence>
<gene>
    <name evidence="11" type="ORF">HYFRA_00011893</name>
</gene>
<dbReference type="PANTHER" id="PTHR46910:SF12">
    <property type="entry name" value="REGULATORY PROTEIN CAT8"/>
    <property type="match status" value="1"/>
</dbReference>
<dbReference type="InterPro" id="IPR050987">
    <property type="entry name" value="AtrR-like"/>
</dbReference>
<dbReference type="CDD" id="cd15485">
    <property type="entry name" value="ZIP_Cat8"/>
    <property type="match status" value="1"/>
</dbReference>
<evidence type="ECO:0000256" key="3">
    <source>
        <dbReference type="ARBA" id="ARBA00022833"/>
    </source>
</evidence>
<feature type="region of interest" description="Disordered" evidence="9">
    <location>
        <begin position="178"/>
        <end position="206"/>
    </location>
</feature>
<keyword evidence="7" id="KW-0539">Nucleus</keyword>
<dbReference type="CDD" id="cd00067">
    <property type="entry name" value="GAL4"/>
    <property type="match status" value="1"/>
</dbReference>
<reference evidence="11" key="1">
    <citation type="submission" date="2021-07" db="EMBL/GenBank/DDBJ databases">
        <authorList>
            <person name="Durling M."/>
        </authorList>
    </citation>
    <scope>NUCLEOTIDE SEQUENCE</scope>
</reference>
<feature type="compositionally biased region" description="Basic and acidic residues" evidence="9">
    <location>
        <begin position="197"/>
        <end position="206"/>
    </location>
</feature>
<dbReference type="Pfam" id="PF04082">
    <property type="entry name" value="Fungal_trans"/>
    <property type="match status" value="1"/>
</dbReference>
<evidence type="ECO:0000256" key="4">
    <source>
        <dbReference type="ARBA" id="ARBA00023015"/>
    </source>
</evidence>
<evidence type="ECO:0000313" key="11">
    <source>
        <dbReference type="EMBL" id="CAG8956108.1"/>
    </source>
</evidence>
<dbReference type="GO" id="GO:0006351">
    <property type="term" value="P:DNA-templated transcription"/>
    <property type="evidence" value="ECO:0007669"/>
    <property type="project" value="InterPro"/>
</dbReference>
<evidence type="ECO:0000256" key="7">
    <source>
        <dbReference type="ARBA" id="ARBA00023242"/>
    </source>
</evidence>
<evidence type="ECO:0000256" key="9">
    <source>
        <dbReference type="SAM" id="MobiDB-lite"/>
    </source>
</evidence>
<organism evidence="11 12">
    <name type="scientific">Hymenoscyphus fraxineus</name>
    <dbReference type="NCBI Taxonomy" id="746836"/>
    <lineage>
        <taxon>Eukaryota</taxon>
        <taxon>Fungi</taxon>
        <taxon>Dikarya</taxon>
        <taxon>Ascomycota</taxon>
        <taxon>Pezizomycotina</taxon>
        <taxon>Leotiomycetes</taxon>
        <taxon>Helotiales</taxon>
        <taxon>Helotiaceae</taxon>
        <taxon>Hymenoscyphus</taxon>
    </lineage>
</organism>
<dbReference type="GO" id="GO:0003677">
    <property type="term" value="F:DNA binding"/>
    <property type="evidence" value="ECO:0007669"/>
    <property type="project" value="UniProtKB-KW"/>
</dbReference>
<keyword evidence="6" id="KW-0804">Transcription</keyword>
<keyword evidence="5" id="KW-0238">DNA-binding</keyword>
<protein>
    <recommendedName>
        <fullName evidence="10">Zn(2)-C6 fungal-type domain-containing protein</fullName>
    </recommendedName>
</protein>
<keyword evidence="2" id="KW-0479">Metal-binding</keyword>
<dbReference type="PROSITE" id="PS50048">
    <property type="entry name" value="ZN2_CY6_FUNGAL_2"/>
    <property type="match status" value="1"/>
</dbReference>
<keyword evidence="4" id="KW-0805">Transcription regulation</keyword>
<dbReference type="InterPro" id="IPR001138">
    <property type="entry name" value="Zn2Cys6_DnaBD"/>
</dbReference>
<dbReference type="FunFam" id="4.10.240.10:FF:000007">
    <property type="entry name" value="C6 transcription factor FacB"/>
    <property type="match status" value="1"/>
</dbReference>
<evidence type="ECO:0000256" key="2">
    <source>
        <dbReference type="ARBA" id="ARBA00022723"/>
    </source>
</evidence>
<comment type="caution">
    <text evidence="11">The sequence shown here is derived from an EMBL/GenBank/DDBJ whole genome shotgun (WGS) entry which is preliminary data.</text>
</comment>
<dbReference type="PANTHER" id="PTHR46910">
    <property type="entry name" value="TRANSCRIPTION FACTOR PDR1"/>
    <property type="match status" value="1"/>
</dbReference>
<dbReference type="SMART" id="SM00066">
    <property type="entry name" value="GAL4"/>
    <property type="match status" value="1"/>
</dbReference>
<dbReference type="OrthoDB" id="1924787at2759"/>
<keyword evidence="8" id="KW-0175">Coiled coil</keyword>
<feature type="region of interest" description="Disordered" evidence="9">
    <location>
        <begin position="731"/>
        <end position="837"/>
    </location>
</feature>
<evidence type="ECO:0000256" key="6">
    <source>
        <dbReference type="ARBA" id="ARBA00023163"/>
    </source>
</evidence>
<dbReference type="Pfam" id="PF00172">
    <property type="entry name" value="Zn_clus"/>
    <property type="match status" value="1"/>
</dbReference>
<dbReference type="EMBL" id="CAJVRL010000068">
    <property type="protein sequence ID" value="CAG8956108.1"/>
    <property type="molecule type" value="Genomic_DNA"/>
</dbReference>
<evidence type="ECO:0000256" key="1">
    <source>
        <dbReference type="ARBA" id="ARBA00004123"/>
    </source>
</evidence>
<accession>A0A9N9PUY6</accession>
<dbReference type="InterPro" id="IPR007219">
    <property type="entry name" value="XnlR_reg_dom"/>
</dbReference>
<keyword evidence="3" id="KW-0862">Zinc</keyword>
<dbReference type="Gene3D" id="4.10.240.10">
    <property type="entry name" value="Zn(2)-C6 fungal-type DNA-binding domain"/>
    <property type="match status" value="1"/>
</dbReference>
<dbReference type="AlphaFoldDB" id="A0A9N9PUY6"/>
<dbReference type="SMART" id="SM00906">
    <property type="entry name" value="Fungal_trans"/>
    <property type="match status" value="1"/>
</dbReference>
<proteinExistence type="predicted"/>
<dbReference type="GO" id="GO:0000981">
    <property type="term" value="F:DNA-binding transcription factor activity, RNA polymerase II-specific"/>
    <property type="evidence" value="ECO:0007669"/>
    <property type="project" value="InterPro"/>
</dbReference>
<evidence type="ECO:0000313" key="12">
    <source>
        <dbReference type="Proteomes" id="UP000696280"/>
    </source>
</evidence>
<evidence type="ECO:0000256" key="5">
    <source>
        <dbReference type="ARBA" id="ARBA00023125"/>
    </source>
</evidence>